<reference evidence="1" key="1">
    <citation type="submission" date="2008-06" db="EMBL/GenBank/DDBJ databases">
        <title>Complete sequence of Chlorobaculum parvum NCIB 8327.</title>
        <authorList>
            <consortium name="US DOE Joint Genome Institute"/>
            <person name="Lucas S."/>
            <person name="Copeland A."/>
            <person name="Lapidus A."/>
            <person name="Glavina del Rio T."/>
            <person name="Dalin E."/>
            <person name="Tice H."/>
            <person name="Bruce D."/>
            <person name="Goodwin L."/>
            <person name="Pitluck S."/>
            <person name="Schmutz J."/>
            <person name="Larimer F."/>
            <person name="Land M."/>
            <person name="Hauser L."/>
            <person name="Kyrpides N."/>
            <person name="Mikhailova N."/>
            <person name="Zhao F."/>
            <person name="Li T."/>
            <person name="Liu Z."/>
            <person name="Overmann J."/>
            <person name="Bryant D.A."/>
            <person name="Richardson P."/>
        </authorList>
    </citation>
    <scope>NUCLEOTIDE SEQUENCE [LARGE SCALE GENOMIC DNA]</scope>
    <source>
        <strain evidence="1">NCIB 8327</strain>
    </source>
</reference>
<evidence type="ECO:0000313" key="2">
    <source>
        <dbReference type="Proteomes" id="UP000008811"/>
    </source>
</evidence>
<evidence type="ECO:0008006" key="3">
    <source>
        <dbReference type="Google" id="ProtNLM"/>
    </source>
</evidence>
<dbReference type="eggNOG" id="ENOG5033HD6">
    <property type="taxonomic scope" value="Bacteria"/>
</dbReference>
<dbReference type="AlphaFoldDB" id="B3QRE7"/>
<dbReference type="EMBL" id="CP001099">
    <property type="protein sequence ID" value="ACF10452.1"/>
    <property type="molecule type" value="Genomic_DNA"/>
</dbReference>
<name>B3QRE7_CHLP8</name>
<sequence length="270" mass="31020">MKLPAKLYKYEPFSTQSLENLKAQAIYFGSPLGFNNPYDCATNPVVLKPSAQEAESARQHYLSDKTTPQEAKLKFEQMPVNDLQEMLYRIGTEAISSNVERFGKERGVSCFSEINDDLLMWGHYGGKYKGFCLEFSTEHNPFSQAHQVKYVDRVPEASVIPFLTGSELELDNAAKDLYLIKSKSWYYEKEWRIVHKDVGTRYHYEPNALTGVYFGPEIPNEALEIIALILRGQNPHVKLFRGERSKSEFKVDFTEIGYLTHLEAKNRGLR</sequence>
<gene>
    <name evidence="1" type="ordered locus">Cpar_0023</name>
</gene>
<proteinExistence type="predicted"/>
<dbReference type="STRING" id="517417.Cpar_0023"/>
<keyword evidence="2" id="KW-1185">Reference proteome</keyword>
<dbReference type="Pfam" id="PF11185">
    <property type="entry name" value="DUF2971"/>
    <property type="match status" value="1"/>
</dbReference>
<evidence type="ECO:0000313" key="1">
    <source>
        <dbReference type="EMBL" id="ACF10452.1"/>
    </source>
</evidence>
<accession>B3QRE7</accession>
<organism evidence="1 2">
    <name type="scientific">Chlorobaculum parvum (strain DSM 263 / NCIMB 8327)</name>
    <name type="common">Chlorobium vibrioforme subsp. thiosulfatophilum</name>
    <dbReference type="NCBI Taxonomy" id="517417"/>
    <lineage>
        <taxon>Bacteria</taxon>
        <taxon>Pseudomonadati</taxon>
        <taxon>Chlorobiota</taxon>
        <taxon>Chlorobiia</taxon>
        <taxon>Chlorobiales</taxon>
        <taxon>Chlorobiaceae</taxon>
        <taxon>Chlorobaculum</taxon>
    </lineage>
</organism>
<dbReference type="HOGENOM" id="CLU_050666_0_0_10"/>
<protein>
    <recommendedName>
        <fullName evidence="3">DUF2971 domain-containing protein</fullName>
    </recommendedName>
</protein>
<dbReference type="InterPro" id="IPR021352">
    <property type="entry name" value="DUF2971"/>
</dbReference>
<dbReference type="KEGG" id="cpc:Cpar_0023"/>
<dbReference type="Proteomes" id="UP000008811">
    <property type="component" value="Chromosome"/>
</dbReference>